<evidence type="ECO:0000313" key="3">
    <source>
        <dbReference type="Proteomes" id="UP000015453"/>
    </source>
</evidence>
<dbReference type="GO" id="GO:0001522">
    <property type="term" value="P:pseudouridine synthesis"/>
    <property type="evidence" value="ECO:0007669"/>
    <property type="project" value="InterPro"/>
</dbReference>
<evidence type="ECO:0000313" key="2">
    <source>
        <dbReference type="EMBL" id="EPS61072.1"/>
    </source>
</evidence>
<dbReference type="SUPFAM" id="SSF55120">
    <property type="entry name" value="Pseudouridine synthase"/>
    <property type="match status" value="1"/>
</dbReference>
<comment type="caution">
    <text evidence="2">The sequence shown here is derived from an EMBL/GenBank/DDBJ whole genome shotgun (WGS) entry which is preliminary data.</text>
</comment>
<gene>
    <name evidence="2" type="ORF">M569_13728</name>
</gene>
<proteinExistence type="predicted"/>
<dbReference type="GO" id="GO:0003723">
    <property type="term" value="F:RNA binding"/>
    <property type="evidence" value="ECO:0007669"/>
    <property type="project" value="InterPro"/>
</dbReference>
<sequence>MIKSKPHGEAEAEMKRKKHDDDDDDDDDDEESEMALKLSFILPPSSYATMAIRELLKSSTSRVYIV</sequence>
<dbReference type="GO" id="GO:0009982">
    <property type="term" value="F:pseudouridine synthase activity"/>
    <property type="evidence" value="ECO:0007669"/>
    <property type="project" value="InterPro"/>
</dbReference>
<feature type="region of interest" description="Disordered" evidence="1">
    <location>
        <begin position="1"/>
        <end position="32"/>
    </location>
</feature>
<evidence type="ECO:0000256" key="1">
    <source>
        <dbReference type="SAM" id="MobiDB-lite"/>
    </source>
</evidence>
<dbReference type="AlphaFoldDB" id="S8DMY7"/>
<name>S8DMY7_9LAMI</name>
<accession>S8DMY7</accession>
<dbReference type="EMBL" id="AUSU01007100">
    <property type="protein sequence ID" value="EPS61072.1"/>
    <property type="molecule type" value="Genomic_DNA"/>
</dbReference>
<dbReference type="OrthoDB" id="447290at2759"/>
<feature type="compositionally biased region" description="Acidic residues" evidence="1">
    <location>
        <begin position="21"/>
        <end position="32"/>
    </location>
</feature>
<dbReference type="InterPro" id="IPR020103">
    <property type="entry name" value="PsdUridine_synth_cat_dom_sf"/>
</dbReference>
<evidence type="ECO:0008006" key="4">
    <source>
        <dbReference type="Google" id="ProtNLM"/>
    </source>
</evidence>
<feature type="compositionally biased region" description="Basic and acidic residues" evidence="1">
    <location>
        <begin position="1"/>
        <end position="14"/>
    </location>
</feature>
<reference evidence="2 3" key="1">
    <citation type="journal article" date="2013" name="BMC Genomics">
        <title>The miniature genome of a carnivorous plant Genlisea aurea contains a low number of genes and short non-coding sequences.</title>
        <authorList>
            <person name="Leushkin E.V."/>
            <person name="Sutormin R.A."/>
            <person name="Nabieva E.R."/>
            <person name="Penin A.A."/>
            <person name="Kondrashov A.S."/>
            <person name="Logacheva M.D."/>
        </authorList>
    </citation>
    <scope>NUCLEOTIDE SEQUENCE [LARGE SCALE GENOMIC DNA]</scope>
</reference>
<dbReference type="Gene3D" id="3.30.2350.20">
    <property type="entry name" value="TruD, catalytic domain"/>
    <property type="match status" value="1"/>
</dbReference>
<dbReference type="Proteomes" id="UP000015453">
    <property type="component" value="Unassembled WGS sequence"/>
</dbReference>
<dbReference type="InterPro" id="IPR042214">
    <property type="entry name" value="TruD_catalytic"/>
</dbReference>
<organism evidence="2 3">
    <name type="scientific">Genlisea aurea</name>
    <dbReference type="NCBI Taxonomy" id="192259"/>
    <lineage>
        <taxon>Eukaryota</taxon>
        <taxon>Viridiplantae</taxon>
        <taxon>Streptophyta</taxon>
        <taxon>Embryophyta</taxon>
        <taxon>Tracheophyta</taxon>
        <taxon>Spermatophyta</taxon>
        <taxon>Magnoliopsida</taxon>
        <taxon>eudicotyledons</taxon>
        <taxon>Gunneridae</taxon>
        <taxon>Pentapetalae</taxon>
        <taxon>asterids</taxon>
        <taxon>lamiids</taxon>
        <taxon>Lamiales</taxon>
        <taxon>Lentibulariaceae</taxon>
        <taxon>Genlisea</taxon>
    </lineage>
</organism>
<protein>
    <recommendedName>
        <fullName evidence="4">TRUD domain-containing protein</fullName>
    </recommendedName>
</protein>
<keyword evidence="3" id="KW-1185">Reference proteome</keyword>